<protein>
    <recommendedName>
        <fullName evidence="5">carbonic anhydrase</fullName>
        <ecNumber evidence="5">4.2.1.1</ecNumber>
    </recommendedName>
</protein>
<feature type="region of interest" description="Disordered" evidence="17">
    <location>
        <begin position="209"/>
        <end position="274"/>
    </location>
</feature>
<evidence type="ECO:0000256" key="11">
    <source>
        <dbReference type="ARBA" id="ARBA00023125"/>
    </source>
</evidence>
<dbReference type="InterPro" id="IPR015633">
    <property type="entry name" value="E2F"/>
</dbReference>
<comment type="caution">
    <text evidence="19">The sequence shown here is derived from an EMBL/GenBank/DDBJ whole genome shotgun (WGS) entry which is preliminary data.</text>
</comment>
<dbReference type="SMART" id="SM01057">
    <property type="entry name" value="Carb_anhydrase"/>
    <property type="match status" value="1"/>
</dbReference>
<dbReference type="Gene3D" id="1.10.10.10">
    <property type="entry name" value="Winged helix-like DNA-binding domain superfamily/Winged helix DNA-binding domain"/>
    <property type="match status" value="1"/>
</dbReference>
<dbReference type="EC" id="4.2.1.1" evidence="5"/>
<keyword evidence="7" id="KW-0479">Metal-binding</keyword>
<dbReference type="InterPro" id="IPR036388">
    <property type="entry name" value="WH-like_DNA-bd_sf"/>
</dbReference>
<feature type="compositionally biased region" description="Polar residues" evidence="17">
    <location>
        <begin position="251"/>
        <end position="265"/>
    </location>
</feature>
<evidence type="ECO:0000256" key="16">
    <source>
        <dbReference type="SAM" id="Coils"/>
    </source>
</evidence>
<evidence type="ECO:0000256" key="6">
    <source>
        <dbReference type="ARBA" id="ARBA00022490"/>
    </source>
</evidence>
<dbReference type="FunFam" id="3.10.200.10:FF:000001">
    <property type="entry name" value="Carbonic anhydrase 2"/>
    <property type="match status" value="1"/>
</dbReference>
<dbReference type="CDD" id="cd14660">
    <property type="entry name" value="E2F_DD"/>
    <property type="match status" value="1"/>
</dbReference>
<evidence type="ECO:0000256" key="4">
    <source>
        <dbReference type="ARBA" id="ARBA00010940"/>
    </source>
</evidence>
<dbReference type="InterPro" id="IPR036390">
    <property type="entry name" value="WH_DNA-bd_sf"/>
</dbReference>
<keyword evidence="20" id="KW-1185">Reference proteome</keyword>
<dbReference type="Pfam" id="PF16421">
    <property type="entry name" value="E2F_CC-MB"/>
    <property type="match status" value="1"/>
</dbReference>
<keyword evidence="8" id="KW-0862">Zinc</keyword>
<dbReference type="AlphaFoldDB" id="A0A6B0RZ26"/>
<evidence type="ECO:0000256" key="5">
    <source>
        <dbReference type="ARBA" id="ARBA00012925"/>
    </source>
</evidence>
<dbReference type="Proteomes" id="UP000322234">
    <property type="component" value="Unassembled WGS sequence"/>
</dbReference>
<evidence type="ECO:0000256" key="2">
    <source>
        <dbReference type="ARBA" id="ARBA00004496"/>
    </source>
</evidence>
<evidence type="ECO:0000313" key="19">
    <source>
        <dbReference type="EMBL" id="MXQ95409.1"/>
    </source>
</evidence>
<dbReference type="InterPro" id="IPR036398">
    <property type="entry name" value="CA_dom_sf"/>
</dbReference>
<dbReference type="PROSITE" id="PS51144">
    <property type="entry name" value="ALPHA_CA_2"/>
    <property type="match status" value="1"/>
</dbReference>
<evidence type="ECO:0000313" key="20">
    <source>
        <dbReference type="Proteomes" id="UP000322234"/>
    </source>
</evidence>
<evidence type="ECO:0000256" key="8">
    <source>
        <dbReference type="ARBA" id="ARBA00022833"/>
    </source>
</evidence>
<keyword evidence="16" id="KW-0175">Coiled coil</keyword>
<evidence type="ECO:0000256" key="15">
    <source>
        <dbReference type="RuleBase" id="RU003796"/>
    </source>
</evidence>
<evidence type="ECO:0000256" key="9">
    <source>
        <dbReference type="ARBA" id="ARBA00022990"/>
    </source>
</evidence>
<evidence type="ECO:0000256" key="1">
    <source>
        <dbReference type="ARBA" id="ARBA00001947"/>
    </source>
</evidence>
<proteinExistence type="inferred from homology"/>
<dbReference type="GO" id="GO:0000978">
    <property type="term" value="F:RNA polymerase II cis-regulatory region sequence-specific DNA binding"/>
    <property type="evidence" value="ECO:0007669"/>
    <property type="project" value="InterPro"/>
</dbReference>
<dbReference type="Pfam" id="PF02319">
    <property type="entry name" value="WHD_E2F_TDP"/>
    <property type="match status" value="1"/>
</dbReference>
<keyword evidence="10 15" id="KW-0805">Transcription regulation</keyword>
<comment type="cofactor">
    <cofactor evidence="1">
        <name>Zn(2+)</name>
        <dbReference type="ChEBI" id="CHEBI:29105"/>
    </cofactor>
</comment>
<dbReference type="SUPFAM" id="SSF46785">
    <property type="entry name" value="Winged helix' DNA-binding domain"/>
    <property type="match status" value="1"/>
</dbReference>
<keyword evidence="11 15" id="KW-0238">DNA-binding</keyword>
<dbReference type="GO" id="GO:0005737">
    <property type="term" value="C:cytoplasm"/>
    <property type="evidence" value="ECO:0007669"/>
    <property type="project" value="UniProtKB-SubCell"/>
</dbReference>
<dbReference type="Gene3D" id="6.10.250.540">
    <property type="match status" value="1"/>
</dbReference>
<dbReference type="FunFam" id="1.10.10.10:FF:000008">
    <property type="entry name" value="E2F transcription factor 1"/>
    <property type="match status" value="1"/>
</dbReference>
<gene>
    <name evidence="19" type="ORF">E5288_WYG014808</name>
</gene>
<dbReference type="InterPro" id="IPR018338">
    <property type="entry name" value="Carbonic_anhydrase_a-class_CS"/>
</dbReference>
<dbReference type="GO" id="GO:0008270">
    <property type="term" value="F:zinc ion binding"/>
    <property type="evidence" value="ECO:0007669"/>
    <property type="project" value="InterPro"/>
</dbReference>
<evidence type="ECO:0000256" key="14">
    <source>
        <dbReference type="ARBA" id="ARBA00048348"/>
    </source>
</evidence>
<dbReference type="InterPro" id="IPR003316">
    <property type="entry name" value="E2F_WHTH_DNA-bd_dom"/>
</dbReference>
<keyword evidence="12 15" id="KW-0804">Transcription</keyword>
<dbReference type="SUPFAM" id="SSF51069">
    <property type="entry name" value="Carbonic anhydrase"/>
    <property type="match status" value="1"/>
</dbReference>
<dbReference type="SMART" id="SM01372">
    <property type="entry name" value="E2F_TDP"/>
    <property type="match status" value="1"/>
</dbReference>
<dbReference type="PANTHER" id="PTHR12081:SF35">
    <property type="entry name" value="TRANSCRIPTION FACTOR E2F5"/>
    <property type="match status" value="1"/>
</dbReference>
<dbReference type="GO" id="GO:0090575">
    <property type="term" value="C:RNA polymerase II transcription regulator complex"/>
    <property type="evidence" value="ECO:0007669"/>
    <property type="project" value="TreeGrafter"/>
</dbReference>
<comment type="subcellular location">
    <subcellularLocation>
        <location evidence="2">Cytoplasm</location>
    </subcellularLocation>
    <subcellularLocation>
        <location evidence="15">Nucleus</location>
    </subcellularLocation>
</comment>
<reference evidence="19" key="1">
    <citation type="submission" date="2019-10" db="EMBL/GenBank/DDBJ databases">
        <title>The sequence and de novo assembly of the wild yak genome.</title>
        <authorList>
            <person name="Liu Y."/>
        </authorList>
    </citation>
    <scope>NUCLEOTIDE SEQUENCE [LARGE SCALE GENOMIC DNA]</scope>
    <source>
        <strain evidence="19">WY2019</strain>
    </source>
</reference>
<sequence length="595" mass="65988">MAAAEPASCAPPGAGSSRHEKSLGLLTAKFVSLLQEAKDGVLDLKAAADTLAVRQKRRIYDITNVLEGIDLIEKKSKNSIQWKGVGAGCNTKEVIDRLKYLKAEIEDLELKERELDQQKLWLQQSIKNSYSTSISKQMRLTFSYVTHEDICNCFNGDTLLAIQAPSGTQLEVPIPEMGQNGQKKYQINLKSHSGPIHVLLINKESSSSKPVVFPVPPPDDLAQPPSQPPTPVPPHKPSSAVQSLPEPPVSERSQPLQHTPATDMSSGPVHWNEFFPIADGDQQSPIEIKTKEVRYDSSLRPLGIKYDASSAKIISNSGHSFNVDFDDTDDKSVLRGGPLTGSYRLRQFHFHWGSTDDHGSEHVVDGVRYAAELHVVHWNSDKYPSFVEAAHEPDGLAVLGIFLQIGEHNPQLQKITDILDSIKEKGKQTRFTNFDPVCLLPPCRDYWTYPGSLTVPPLLESVTWIILKQPINISSQQLAAFRTLLCSREGETAAFLLSNHRPPQPLKGRKEYLLNLPVYPEVLMALERPVNGNLDKCKLEVLLPQTMEGTSPGYRALWVQPCQLLWVSLNPLSTVQIPLRCLSAPAKGEKAEEAR</sequence>
<keyword evidence="9" id="KW-0007">Acetylation</keyword>
<evidence type="ECO:0000256" key="7">
    <source>
        <dbReference type="ARBA" id="ARBA00022723"/>
    </source>
</evidence>
<name>A0A6B0RZ26_9CETA</name>
<dbReference type="PROSITE" id="PS00162">
    <property type="entry name" value="ALPHA_CA_1"/>
    <property type="match status" value="1"/>
</dbReference>
<feature type="compositionally biased region" description="Pro residues" evidence="17">
    <location>
        <begin position="213"/>
        <end position="236"/>
    </location>
</feature>
<dbReference type="InterPro" id="IPR037241">
    <property type="entry name" value="E2F-DP_heterodim"/>
</dbReference>
<keyword evidence="6" id="KW-0963">Cytoplasm</keyword>
<feature type="domain" description="Alpha-carbonic anhydrase" evidence="18">
    <location>
        <begin position="260"/>
        <end position="515"/>
    </location>
</feature>
<dbReference type="SUPFAM" id="SSF144074">
    <property type="entry name" value="E2F-DP heterodimerization region"/>
    <property type="match status" value="1"/>
</dbReference>
<evidence type="ECO:0000256" key="3">
    <source>
        <dbReference type="ARBA" id="ARBA00010718"/>
    </source>
</evidence>
<comment type="similarity">
    <text evidence="4 15">Belongs to the E2F/DP family.</text>
</comment>
<evidence type="ECO:0000256" key="12">
    <source>
        <dbReference type="ARBA" id="ARBA00023163"/>
    </source>
</evidence>
<accession>A0A6B0RZ26</accession>
<evidence type="ECO:0000256" key="10">
    <source>
        <dbReference type="ARBA" id="ARBA00023015"/>
    </source>
</evidence>
<dbReference type="Pfam" id="PF00194">
    <property type="entry name" value="Carb_anhydrase"/>
    <property type="match status" value="1"/>
</dbReference>
<dbReference type="PANTHER" id="PTHR12081">
    <property type="entry name" value="TRANSCRIPTION FACTOR E2F"/>
    <property type="match status" value="1"/>
</dbReference>
<dbReference type="InterPro" id="IPR032198">
    <property type="entry name" value="E2F_CC-MB"/>
</dbReference>
<evidence type="ECO:0000259" key="18">
    <source>
        <dbReference type="PROSITE" id="PS51144"/>
    </source>
</evidence>
<keyword evidence="13" id="KW-0456">Lyase</keyword>
<dbReference type="EMBL" id="VBQZ03000134">
    <property type="protein sequence ID" value="MXQ95409.1"/>
    <property type="molecule type" value="Genomic_DNA"/>
</dbReference>
<evidence type="ECO:0000256" key="13">
    <source>
        <dbReference type="ARBA" id="ARBA00023239"/>
    </source>
</evidence>
<dbReference type="GO" id="GO:0000981">
    <property type="term" value="F:DNA-binding transcription factor activity, RNA polymerase II-specific"/>
    <property type="evidence" value="ECO:0007669"/>
    <property type="project" value="TreeGrafter"/>
</dbReference>
<dbReference type="GO" id="GO:0004089">
    <property type="term" value="F:carbonate dehydratase activity"/>
    <property type="evidence" value="ECO:0007669"/>
    <property type="project" value="UniProtKB-EC"/>
</dbReference>
<comment type="catalytic activity">
    <reaction evidence="14">
        <text>hydrogencarbonate + H(+) = CO2 + H2O</text>
        <dbReference type="Rhea" id="RHEA:10748"/>
        <dbReference type="ChEBI" id="CHEBI:15377"/>
        <dbReference type="ChEBI" id="CHEBI:15378"/>
        <dbReference type="ChEBI" id="CHEBI:16526"/>
        <dbReference type="ChEBI" id="CHEBI:17544"/>
        <dbReference type="EC" id="4.2.1.1"/>
    </reaction>
</comment>
<keyword evidence="15" id="KW-0539">Nucleus</keyword>
<dbReference type="GO" id="GO:0046983">
    <property type="term" value="F:protein dimerization activity"/>
    <property type="evidence" value="ECO:0007669"/>
    <property type="project" value="InterPro"/>
</dbReference>
<feature type="coiled-coil region" evidence="16">
    <location>
        <begin position="91"/>
        <end position="118"/>
    </location>
</feature>
<evidence type="ECO:0000256" key="17">
    <source>
        <dbReference type="SAM" id="MobiDB-lite"/>
    </source>
</evidence>
<organism evidence="19 20">
    <name type="scientific">Bos mutus</name>
    <name type="common">wild yak</name>
    <dbReference type="NCBI Taxonomy" id="72004"/>
    <lineage>
        <taxon>Eukaryota</taxon>
        <taxon>Metazoa</taxon>
        <taxon>Chordata</taxon>
        <taxon>Craniata</taxon>
        <taxon>Vertebrata</taxon>
        <taxon>Euteleostomi</taxon>
        <taxon>Mammalia</taxon>
        <taxon>Eutheria</taxon>
        <taxon>Laurasiatheria</taxon>
        <taxon>Artiodactyla</taxon>
        <taxon>Ruminantia</taxon>
        <taxon>Pecora</taxon>
        <taxon>Bovidae</taxon>
        <taxon>Bovinae</taxon>
        <taxon>Bos</taxon>
    </lineage>
</organism>
<comment type="similarity">
    <text evidence="3">Belongs to the alpha-carbonic anhydrase family.</text>
</comment>
<dbReference type="InterPro" id="IPR001148">
    <property type="entry name" value="CA_dom"/>
</dbReference>
<dbReference type="Gene3D" id="3.10.200.10">
    <property type="entry name" value="Alpha carbonic anhydrase"/>
    <property type="match status" value="1"/>
</dbReference>